<proteinExistence type="predicted"/>
<evidence type="ECO:0000256" key="4">
    <source>
        <dbReference type="ARBA" id="ARBA00022989"/>
    </source>
</evidence>
<feature type="transmembrane region" description="Helical" evidence="7">
    <location>
        <begin position="794"/>
        <end position="813"/>
    </location>
</feature>
<dbReference type="PROSITE" id="PS50850">
    <property type="entry name" value="MFS"/>
    <property type="match status" value="1"/>
</dbReference>
<keyword evidence="10" id="KW-1185">Reference proteome</keyword>
<evidence type="ECO:0000313" key="10">
    <source>
        <dbReference type="Proteomes" id="UP001465668"/>
    </source>
</evidence>
<keyword evidence="2" id="KW-0813">Transport</keyword>
<feature type="transmembrane region" description="Helical" evidence="7">
    <location>
        <begin position="367"/>
        <end position="389"/>
    </location>
</feature>
<dbReference type="Proteomes" id="UP001465668">
    <property type="component" value="Unassembled WGS sequence"/>
</dbReference>
<feature type="transmembrane region" description="Helical" evidence="7">
    <location>
        <begin position="209"/>
        <end position="229"/>
    </location>
</feature>
<evidence type="ECO:0000256" key="5">
    <source>
        <dbReference type="ARBA" id="ARBA00023136"/>
    </source>
</evidence>
<dbReference type="Gene3D" id="1.20.1250.20">
    <property type="entry name" value="MFS general substrate transporter like domains"/>
    <property type="match status" value="1"/>
</dbReference>
<feature type="transmembrane region" description="Helical" evidence="7">
    <location>
        <begin position="116"/>
        <end position="135"/>
    </location>
</feature>
<reference evidence="9 10" key="1">
    <citation type="submission" date="2024-02" db="EMBL/GenBank/DDBJ databases">
        <title>First draft genome assembly of two strains of Seiridium cardinale.</title>
        <authorList>
            <person name="Emiliani G."/>
            <person name="Scali E."/>
        </authorList>
    </citation>
    <scope>NUCLEOTIDE SEQUENCE [LARGE SCALE GENOMIC DNA]</scope>
    <source>
        <strain evidence="9 10">BM-138-000479</strain>
    </source>
</reference>
<dbReference type="InterPro" id="IPR021514">
    <property type="entry name" value="DUF3176"/>
</dbReference>
<feature type="compositionally biased region" description="Basic and acidic residues" evidence="6">
    <location>
        <begin position="631"/>
        <end position="640"/>
    </location>
</feature>
<evidence type="ECO:0000256" key="7">
    <source>
        <dbReference type="SAM" id="Phobius"/>
    </source>
</evidence>
<feature type="transmembrane region" description="Helical" evidence="7">
    <location>
        <begin position="313"/>
        <end position="335"/>
    </location>
</feature>
<feature type="region of interest" description="Disordered" evidence="6">
    <location>
        <begin position="1"/>
        <end position="20"/>
    </location>
</feature>
<dbReference type="Pfam" id="PF11374">
    <property type="entry name" value="DUF3176"/>
    <property type="match status" value="1"/>
</dbReference>
<feature type="transmembrane region" description="Helical" evidence="7">
    <location>
        <begin position="401"/>
        <end position="422"/>
    </location>
</feature>
<evidence type="ECO:0000259" key="8">
    <source>
        <dbReference type="PROSITE" id="PS50850"/>
    </source>
</evidence>
<sequence>MDEKSHPIEPAANADGKQLSMQEKGDVEFAEPYTREEEKRVLRKIDRTVLPMMCIIFFLQYLDKQTLSYASVFGLITDLGMTSTQYSWCSSIFYVGQLVAEYPFIYLMSKLHLTKFVGATVVIWGVICMCLAAPHNFAGFAAVRFLLGFAEGAVSPSFVTMTAIWYQKEEHATRTALWITMNGVAQVVGCLLMYGIGKNTALPLAPWRTLFIVCGAITSAAGVGFYVLMPNGPKDAWFLTVREKEVLSLRMAKDREGGDKTSFSLRQLREALLNPKSWFVFAFGVLVTMQSPIFTFASLVINTIGYDKYETMLYTAPSGAVQVLLLWIGVVGCWLFPRQRTLVVMVMSIPPFIGTILLLKLSTDAGWGMIVASWLASCITAVMSPLLSLTASNVKGNTKRSVVNAMFFIGYCAGCIGGPQLWTEKPRYFKGVVAGIVTWCLLYVAVAAYRFVCMRDNAARDKLASAGGQSESTATDEPVVLDKYGAPRTDLTDKEDAKFSISSKACVVNLCLTPLFKSSPSCPLLKSQLHTRSFDVSCLLAKKSTSSDDVPGLCQANASRETMRKTARDTLVCLVRAETPDVVSGRATTAYGVASTGEHCSISGCVFCLRATAAQRTSGMADHRYAGGYRRESFDKHDSQGEESPSLRSRATNEGFPPGQYDADRTDIARERMLRESRPAALRSRHHVFRFWTWELLSLLVAIGLMAATIGILAHFEGQKVPDWPFSINLNTLVALLSTIQRAAMLVAVAEVIGQLKYAYFSRPKPLKDLHDFDRASRSVNGSIKLLFVAPKSLLAVVGATVTILSLAIGPFTQQAIRSVTCPQLVADVNASIPVSHFVPGPALYYRVGAGLWEVDVDMKGAMINGLTNPTGNDSVIVATCPTGNCTFPVSVDNITHSSIGLCSKCMDTTQFVTGNENGTNYTMPNNLWLSPYSGEAYLNVMVDYNLTWAESAFPDGFASLAGDALTNITVLTFTQSPCSNNSQGQLECPHNVTGYVGVSDYVATSCSIYPCLRNYHADMSRGVLDERVVSTEPAPVNWVEANMSSDSIEATANYTALKSPCLVDDAVYDKTNFSALPSTFNGTLTGINVDGTNYTAPDECLYKLEWLYGAALDSFMRETIFNGMCTYDSRQGGSIWCYDAWWLSPLYSKEKASFETISSQIDQYSTAVTNKFRTIGSTNYNSTRQESALGTVIEMTVCTSFDWRWLLMPLVLLAATAAILVLMMFQNYRDPRQPVWKSSVLPLLFHGFDSTSRTNPKPAMTLDQMKDQARQVRAKFQSGMDAGFVDMTGASERNTRNRDVDMDSLIGDR</sequence>
<feature type="region of interest" description="Disordered" evidence="6">
    <location>
        <begin position="631"/>
        <end position="662"/>
    </location>
</feature>
<organism evidence="9 10">
    <name type="scientific">Seiridium cardinale</name>
    <dbReference type="NCBI Taxonomy" id="138064"/>
    <lineage>
        <taxon>Eukaryota</taxon>
        <taxon>Fungi</taxon>
        <taxon>Dikarya</taxon>
        <taxon>Ascomycota</taxon>
        <taxon>Pezizomycotina</taxon>
        <taxon>Sordariomycetes</taxon>
        <taxon>Xylariomycetidae</taxon>
        <taxon>Amphisphaeriales</taxon>
        <taxon>Sporocadaceae</taxon>
        <taxon>Seiridium</taxon>
    </lineage>
</organism>
<dbReference type="InterPro" id="IPR011701">
    <property type="entry name" value="MFS"/>
</dbReference>
<dbReference type="PANTHER" id="PTHR43791">
    <property type="entry name" value="PERMEASE-RELATED"/>
    <property type="match status" value="1"/>
</dbReference>
<dbReference type="Pfam" id="PF07690">
    <property type="entry name" value="MFS_1"/>
    <property type="match status" value="1"/>
</dbReference>
<dbReference type="InterPro" id="IPR020846">
    <property type="entry name" value="MFS_dom"/>
</dbReference>
<evidence type="ECO:0000313" key="9">
    <source>
        <dbReference type="EMBL" id="KAK9783720.1"/>
    </source>
</evidence>
<feature type="domain" description="Major facilitator superfamily (MFS) profile" evidence="8">
    <location>
        <begin position="49"/>
        <end position="457"/>
    </location>
</feature>
<comment type="caution">
    <text evidence="9">The sequence shown here is derived from an EMBL/GenBank/DDBJ whole genome shotgun (WGS) entry which is preliminary data.</text>
</comment>
<feature type="transmembrane region" description="Helical" evidence="7">
    <location>
        <begin position="176"/>
        <end position="197"/>
    </location>
</feature>
<evidence type="ECO:0000256" key="1">
    <source>
        <dbReference type="ARBA" id="ARBA00004141"/>
    </source>
</evidence>
<comment type="subcellular location">
    <subcellularLocation>
        <location evidence="1">Membrane</location>
        <topology evidence="1">Multi-pass membrane protein</topology>
    </subcellularLocation>
</comment>
<feature type="transmembrane region" description="Helical" evidence="7">
    <location>
        <begin position="691"/>
        <end position="713"/>
    </location>
</feature>
<keyword evidence="3 7" id="KW-0812">Transmembrane</keyword>
<keyword evidence="5 7" id="KW-0472">Membrane</keyword>
<feature type="transmembrane region" description="Helical" evidence="7">
    <location>
        <begin position="733"/>
        <end position="753"/>
    </location>
</feature>
<dbReference type="InterPro" id="IPR036259">
    <property type="entry name" value="MFS_trans_sf"/>
</dbReference>
<feature type="transmembrane region" description="Helical" evidence="7">
    <location>
        <begin position="278"/>
        <end position="301"/>
    </location>
</feature>
<dbReference type="SUPFAM" id="SSF103473">
    <property type="entry name" value="MFS general substrate transporter"/>
    <property type="match status" value="1"/>
</dbReference>
<protein>
    <recommendedName>
        <fullName evidence="8">Major facilitator superfamily (MFS) profile domain-containing protein</fullName>
    </recommendedName>
</protein>
<feature type="transmembrane region" description="Helical" evidence="7">
    <location>
        <begin position="141"/>
        <end position="164"/>
    </location>
</feature>
<dbReference type="EMBL" id="JARVKM010000001">
    <property type="protein sequence ID" value="KAK9783720.1"/>
    <property type="molecule type" value="Genomic_DNA"/>
</dbReference>
<dbReference type="PANTHER" id="PTHR43791:SF103">
    <property type="entry name" value="MAJOR FACILITATOR SUPERFAMILY (MFS) PROFILE DOMAIN-CONTAINING PROTEIN-RELATED"/>
    <property type="match status" value="1"/>
</dbReference>
<feature type="transmembrane region" description="Helical" evidence="7">
    <location>
        <begin position="1204"/>
        <end position="1226"/>
    </location>
</feature>
<accession>A0ABR2Y923</accession>
<name>A0ABR2Y923_9PEZI</name>
<feature type="transmembrane region" description="Helical" evidence="7">
    <location>
        <begin position="428"/>
        <end position="452"/>
    </location>
</feature>
<evidence type="ECO:0000256" key="2">
    <source>
        <dbReference type="ARBA" id="ARBA00022448"/>
    </source>
</evidence>
<evidence type="ECO:0000256" key="3">
    <source>
        <dbReference type="ARBA" id="ARBA00022692"/>
    </source>
</evidence>
<gene>
    <name evidence="9" type="ORF">SCAR479_00279</name>
</gene>
<evidence type="ECO:0000256" key="6">
    <source>
        <dbReference type="SAM" id="MobiDB-lite"/>
    </source>
</evidence>
<keyword evidence="4 7" id="KW-1133">Transmembrane helix</keyword>
<feature type="compositionally biased region" description="Polar residues" evidence="6">
    <location>
        <begin position="642"/>
        <end position="652"/>
    </location>
</feature>